<feature type="domain" description="TonB-dependent receptor plug" evidence="1">
    <location>
        <begin position="58"/>
        <end position="125"/>
    </location>
</feature>
<evidence type="ECO:0000313" key="2">
    <source>
        <dbReference type="EMBL" id="MDO5968717.1"/>
    </source>
</evidence>
<organism evidence="2 3">
    <name type="scientific">Flavivirga aquimarina</name>
    <dbReference type="NCBI Taxonomy" id="2027862"/>
    <lineage>
        <taxon>Bacteria</taxon>
        <taxon>Pseudomonadati</taxon>
        <taxon>Bacteroidota</taxon>
        <taxon>Flavobacteriia</taxon>
        <taxon>Flavobacteriales</taxon>
        <taxon>Flavobacteriaceae</taxon>
        <taxon>Flavivirga</taxon>
    </lineage>
</organism>
<evidence type="ECO:0000313" key="3">
    <source>
        <dbReference type="Proteomes" id="UP001176883"/>
    </source>
</evidence>
<dbReference type="Gene3D" id="2.170.130.10">
    <property type="entry name" value="TonB-dependent receptor, plug domain"/>
    <property type="match status" value="1"/>
</dbReference>
<dbReference type="InterPro" id="IPR023996">
    <property type="entry name" value="TonB-dep_OMP_SusC/RagA"/>
</dbReference>
<sequence>MKLTITEIKIFIFCLLNMLVINICVAQNNTSLNALAVQDSLPKSNDEILTTPFGIFNLSKTTAPVFRISGDVLRQTPGDHVYNALRGRVPGLRVTRTSNTPGADGYSISLNGGSPTVLVDGYPVGLQVDLREVEEVIVFTDATFNSILGNLGDNGLIYIVTKGGKLGKPTVEVNYHSALNSATRLPRLLSASEYATVINQASNNDGFGDIYSPEAIAAYNNGSDPIRFPNVDRQEAYLAGTSISNYASLNVYGGQDNVAYSAFVAYSDWEGLENVDEGKIDGRNITFRTKINAKVSDIIEARASIYGKFRENKRPVIGPNDTFSLISNTPANAFPLKVGDTAYVVNNQFRSNLLSELEAGGIYTEYDAALVFNIGIDVNLNKYIPGLRYSTHGMIRTSNGKALFTNNRPGLYTIENLQDSDGQDSLALKVQTFDALDLTVGRSGADADIRKTFTYGGYLNYSKKMNQSTLDLNLNHFLFYEPNINASQPDNRNLTFNLNASYALKDKYMFYANLNTSSSSKFIGNNRTSFFPTAGIAWVASNENFLKNSKTIDFLKFRASYGEIGTEYTAETFYYLNTWSGGLNNNTIYLGNANTTQTLDFGYRIGNIANDAIDWIVYDQFFAGVQLSMLKKLSLEVNYFNIDINNQVTKASALFADALGGDAFLPQMNFTKRNNQGFNANLMFNDNIGDFKYYLNVNAGYNKITGETIAEIPYPDEYRLQQGDPEDNFIGYVSDGLFTAENIGSALPQFGDVQIGDIKYVDLNGDNVIDSRDRRAVGNTTPRFNYGVNLGFEYKGFNLDVVGMGVGGYDVSLSGRSYYTHYGLGTYFASVDSNLPNGNANPRLSTTQSINNYVNSDYWLVDGSYFRISNLELGYTLPKNLMDKSIFSNVKLFLRGSNLALFSKFDDLDIEDLSAGVSEYPMMKSFVLGFSMDF</sequence>
<accession>A0ABT8W6H0</accession>
<dbReference type="RefSeq" id="WP_303276397.1">
    <property type="nucleotide sequence ID" value="NZ_JAUOEK010000045.1"/>
</dbReference>
<dbReference type="InterPro" id="IPR037066">
    <property type="entry name" value="Plug_dom_sf"/>
</dbReference>
<evidence type="ECO:0000259" key="1">
    <source>
        <dbReference type="Pfam" id="PF07715"/>
    </source>
</evidence>
<comment type="caution">
    <text evidence="2">The sequence shown here is derived from an EMBL/GenBank/DDBJ whole genome shotgun (WGS) entry which is preliminary data.</text>
</comment>
<proteinExistence type="predicted"/>
<keyword evidence="3" id="KW-1185">Reference proteome</keyword>
<gene>
    <name evidence="2" type="ORF">Q4Q35_02750</name>
</gene>
<dbReference type="Proteomes" id="UP001176883">
    <property type="component" value="Unassembled WGS sequence"/>
</dbReference>
<dbReference type="SUPFAM" id="SSF56935">
    <property type="entry name" value="Porins"/>
    <property type="match status" value="1"/>
</dbReference>
<dbReference type="EMBL" id="JAUOEK010000045">
    <property type="protein sequence ID" value="MDO5968717.1"/>
    <property type="molecule type" value="Genomic_DNA"/>
</dbReference>
<name>A0ABT8W6H0_9FLAO</name>
<dbReference type="NCBIfam" id="TIGR04056">
    <property type="entry name" value="OMP_RagA_SusC"/>
    <property type="match status" value="1"/>
</dbReference>
<reference evidence="2" key="1">
    <citation type="submission" date="2023-07" db="EMBL/GenBank/DDBJ databases">
        <title>Two novel species in the genus Flavivirga.</title>
        <authorList>
            <person name="Kwon K."/>
        </authorList>
    </citation>
    <scope>NUCLEOTIDE SEQUENCE</scope>
    <source>
        <strain evidence="2">KCTC 52353</strain>
    </source>
</reference>
<protein>
    <submittedName>
        <fullName evidence="2">SusC/RagA family TonB-linked outer membrane protein</fullName>
    </submittedName>
</protein>
<dbReference type="Pfam" id="PF07715">
    <property type="entry name" value="Plug"/>
    <property type="match status" value="1"/>
</dbReference>
<dbReference type="InterPro" id="IPR012910">
    <property type="entry name" value="Plug_dom"/>
</dbReference>